<evidence type="ECO:0000313" key="9">
    <source>
        <dbReference type="EMBL" id="AEO54833.1"/>
    </source>
</evidence>
<dbReference type="eggNOG" id="KOG2689">
    <property type="taxonomic scope" value="Eukaryota"/>
</dbReference>
<comment type="subunit">
    <text evidence="3">Directly interacts with VCP. Interacts with UBQLN1. Forms a complex with VCP and UBQLN1.</text>
</comment>
<dbReference type="InParanoid" id="G2Q009"/>
<feature type="region of interest" description="Disordered" evidence="6">
    <location>
        <begin position="421"/>
        <end position="485"/>
    </location>
</feature>
<feature type="compositionally biased region" description="Polar residues" evidence="6">
    <location>
        <begin position="269"/>
        <end position="278"/>
    </location>
</feature>
<feature type="compositionally biased region" description="Polar residues" evidence="6">
    <location>
        <begin position="431"/>
        <end position="441"/>
    </location>
</feature>
<dbReference type="InterPro" id="IPR036249">
    <property type="entry name" value="Thioredoxin-like_sf"/>
</dbReference>
<dbReference type="SMART" id="SM00166">
    <property type="entry name" value="UBX"/>
    <property type="match status" value="1"/>
</dbReference>
<feature type="domain" description="UBX" evidence="8">
    <location>
        <begin position="284"/>
        <end position="365"/>
    </location>
</feature>
<evidence type="ECO:0000256" key="5">
    <source>
        <dbReference type="ARBA" id="ARBA00046062"/>
    </source>
</evidence>
<feature type="compositionally biased region" description="Basic and acidic residues" evidence="6">
    <location>
        <begin position="174"/>
        <end position="201"/>
    </location>
</feature>
<evidence type="ECO:0000256" key="3">
    <source>
        <dbReference type="ARBA" id="ARBA00038812"/>
    </source>
</evidence>
<evidence type="ECO:0000256" key="6">
    <source>
        <dbReference type="SAM" id="MobiDB-lite"/>
    </source>
</evidence>
<dbReference type="KEGG" id="mtm:MYCTH_2297891"/>
<evidence type="ECO:0000313" key="10">
    <source>
        <dbReference type="Proteomes" id="UP000007322"/>
    </source>
</evidence>
<feature type="compositionally biased region" description="Polar residues" evidence="6">
    <location>
        <begin position="149"/>
        <end position="158"/>
    </location>
</feature>
<protein>
    <recommendedName>
        <fullName evidence="4">UBX domain-containing protein 2</fullName>
    </recommendedName>
</protein>
<dbReference type="Pfam" id="PF23187">
    <property type="entry name" value="UBX7_N"/>
    <property type="match status" value="1"/>
</dbReference>
<dbReference type="Proteomes" id="UP000007322">
    <property type="component" value="Chromosome 1"/>
</dbReference>
<keyword evidence="2" id="KW-0834">Unfolded protein response</keyword>
<feature type="transmembrane region" description="Helical" evidence="7">
    <location>
        <begin position="395"/>
        <end position="418"/>
    </location>
</feature>
<dbReference type="OMA" id="FEPNNTS"/>
<keyword evidence="7" id="KW-0812">Transmembrane</keyword>
<dbReference type="RefSeq" id="XP_003660078.1">
    <property type="nucleotide sequence ID" value="XM_003660030.1"/>
</dbReference>
<dbReference type="Pfam" id="PF00789">
    <property type="entry name" value="UBX"/>
    <property type="match status" value="1"/>
</dbReference>
<dbReference type="OrthoDB" id="2445133at2759"/>
<dbReference type="AlphaFoldDB" id="G2Q009"/>
<dbReference type="GO" id="GO:0005789">
    <property type="term" value="C:endoplasmic reticulum membrane"/>
    <property type="evidence" value="ECO:0007669"/>
    <property type="project" value="UniProtKB-SubCell"/>
</dbReference>
<dbReference type="InterPro" id="IPR029071">
    <property type="entry name" value="Ubiquitin-like_domsf"/>
</dbReference>
<dbReference type="GO" id="GO:0006986">
    <property type="term" value="P:response to unfolded protein"/>
    <property type="evidence" value="ECO:0007669"/>
    <property type="project" value="UniProtKB-KW"/>
</dbReference>
<dbReference type="PANTHER" id="PTHR46424:SF1">
    <property type="entry name" value="UBX DOMAIN-CONTAINING PROTEIN 4"/>
    <property type="match status" value="1"/>
</dbReference>
<dbReference type="PROSITE" id="PS50033">
    <property type="entry name" value="UBX"/>
    <property type="match status" value="1"/>
</dbReference>
<dbReference type="GO" id="GO:0036503">
    <property type="term" value="P:ERAD pathway"/>
    <property type="evidence" value="ECO:0007669"/>
    <property type="project" value="TreeGrafter"/>
</dbReference>
<dbReference type="HOGENOM" id="CLU_035996_1_0_1"/>
<organism evidence="9 10">
    <name type="scientific">Thermothelomyces thermophilus (strain ATCC 42464 / BCRC 31852 / DSM 1799)</name>
    <name type="common">Sporotrichum thermophile</name>
    <dbReference type="NCBI Taxonomy" id="573729"/>
    <lineage>
        <taxon>Eukaryota</taxon>
        <taxon>Fungi</taxon>
        <taxon>Dikarya</taxon>
        <taxon>Ascomycota</taxon>
        <taxon>Pezizomycotina</taxon>
        <taxon>Sordariomycetes</taxon>
        <taxon>Sordariomycetidae</taxon>
        <taxon>Sordariales</taxon>
        <taxon>Chaetomiaceae</taxon>
        <taxon>Thermothelomyces</taxon>
    </lineage>
</organism>
<dbReference type="CDD" id="cd01767">
    <property type="entry name" value="UBX"/>
    <property type="match status" value="1"/>
</dbReference>
<evidence type="ECO:0000259" key="8">
    <source>
        <dbReference type="PROSITE" id="PS50033"/>
    </source>
</evidence>
<keyword evidence="7" id="KW-0472">Membrane</keyword>
<dbReference type="PANTHER" id="PTHR46424">
    <property type="entry name" value="UBX DOMAIN-CONTAINING PROTEIN 4"/>
    <property type="match status" value="1"/>
</dbReference>
<feature type="compositionally biased region" description="Polar residues" evidence="6">
    <location>
        <begin position="465"/>
        <end position="476"/>
    </location>
</feature>
<comment type="subcellular location">
    <subcellularLocation>
        <location evidence="1">Endoplasmic reticulum membrane</location>
        <topology evidence="1">Peripheral membrane protein</topology>
    </subcellularLocation>
</comment>
<dbReference type="Gene3D" id="3.40.30.10">
    <property type="entry name" value="Glutaredoxin"/>
    <property type="match status" value="1"/>
</dbReference>
<dbReference type="EMBL" id="CP003002">
    <property type="protein sequence ID" value="AEO54833.1"/>
    <property type="molecule type" value="Genomic_DNA"/>
</dbReference>
<name>G2Q009_THET4</name>
<comment type="function">
    <text evidence="5">Involved in endoplasmic reticulum-associated protein degradation (ERAD). Acts as a platform to recruit both UBQLN1 and VCP to the ER during ERAD.</text>
</comment>
<dbReference type="STRING" id="573729.G2Q009"/>
<evidence type="ECO:0000256" key="4">
    <source>
        <dbReference type="ARBA" id="ARBA00041575"/>
    </source>
</evidence>
<keyword evidence="10" id="KW-1185">Reference proteome</keyword>
<feature type="region of interest" description="Disordered" evidence="6">
    <location>
        <begin position="113"/>
        <end position="233"/>
    </location>
</feature>
<accession>G2Q009</accession>
<dbReference type="SUPFAM" id="SSF54236">
    <property type="entry name" value="Ubiquitin-like"/>
    <property type="match status" value="1"/>
</dbReference>
<feature type="compositionally biased region" description="Low complexity" evidence="6">
    <location>
        <begin position="247"/>
        <end position="257"/>
    </location>
</feature>
<reference evidence="9 10" key="1">
    <citation type="journal article" date="2011" name="Nat. Biotechnol.">
        <title>Comparative genomic analysis of the thermophilic biomass-degrading fungi Myceliophthora thermophila and Thielavia terrestris.</title>
        <authorList>
            <person name="Berka R.M."/>
            <person name="Grigoriev I.V."/>
            <person name="Otillar R."/>
            <person name="Salamov A."/>
            <person name="Grimwood J."/>
            <person name="Reid I."/>
            <person name="Ishmael N."/>
            <person name="John T."/>
            <person name="Darmond C."/>
            <person name="Moisan M.-C."/>
            <person name="Henrissat B."/>
            <person name="Coutinho P.M."/>
            <person name="Lombard V."/>
            <person name="Natvig D.O."/>
            <person name="Lindquist E."/>
            <person name="Schmutz J."/>
            <person name="Lucas S."/>
            <person name="Harris P."/>
            <person name="Powlowski J."/>
            <person name="Bellemare A."/>
            <person name="Taylor D."/>
            <person name="Butler G."/>
            <person name="de Vries R.P."/>
            <person name="Allijn I.E."/>
            <person name="van den Brink J."/>
            <person name="Ushinsky S."/>
            <person name="Storms R."/>
            <person name="Powell A.J."/>
            <person name="Paulsen I.T."/>
            <person name="Elbourne L.D.H."/>
            <person name="Baker S.E."/>
            <person name="Magnuson J."/>
            <person name="LaBoissiere S."/>
            <person name="Clutterbuck A.J."/>
            <person name="Martinez D."/>
            <person name="Wogulis M."/>
            <person name="de Leon A.L."/>
            <person name="Rey M.W."/>
            <person name="Tsang A."/>
        </authorList>
    </citation>
    <scope>NUCLEOTIDE SEQUENCE [LARGE SCALE GENOMIC DNA]</scope>
    <source>
        <strain evidence="10">ATCC 42464 / BCRC 31852 / DSM 1799</strain>
    </source>
</reference>
<proteinExistence type="predicted"/>
<dbReference type="InterPro" id="IPR001012">
    <property type="entry name" value="UBX_dom"/>
</dbReference>
<evidence type="ECO:0000256" key="2">
    <source>
        <dbReference type="ARBA" id="ARBA00023230"/>
    </source>
</evidence>
<evidence type="ECO:0000256" key="1">
    <source>
        <dbReference type="ARBA" id="ARBA00004406"/>
    </source>
</evidence>
<dbReference type="GeneID" id="11505495"/>
<sequence>MSFFQGTLQEGIAAALQQAKAVVCFVTDGETESRQWEDEFFTDGEVLPLLQATSVSLRLVAGSQEEGFLAQLYPIPKKPTVVVIRNAELKEYIAAGVSKAEFVRRLKAVLSPAQPPPNQPVPTQAAPAQPQAVATTAPPVEQSNHVEDSSASSAGQVTPPSPTESRSHVLLAERAARLAEQKKKDDEEAKRRAIEKGKAKAEPGASGSKTTDEQSKHAAALKKQRQEAREERARVLKAIEDDKAARKAQQAEAAAARKLSAAWEKKPDSSTQGTTSQVRPPAGKQSEHCAIQVRLFDGSTIRNRFSSTDTLNDVRNWVNEARGDGKDAFTFKVLLTPMPSRTIDVTEENKTLRELELTPSSTLILLRVTKPTSAYLPSARSAAEGAPEGNVFQRIIAYFLGIVIAFFSTVAAFFSTLLSTTGPPAAPEQPGASQTSESQTPAADAARRRAARRIAGLGDIDGQRSDQQFYNGNSVNFEPRPDDGE</sequence>
<feature type="compositionally biased region" description="Basic and acidic residues" evidence="6">
    <location>
        <begin position="224"/>
        <end position="233"/>
    </location>
</feature>
<dbReference type="SUPFAM" id="SSF52833">
    <property type="entry name" value="Thioredoxin-like"/>
    <property type="match status" value="1"/>
</dbReference>
<dbReference type="VEuPathDB" id="FungiDB:MYCTH_2297891"/>
<gene>
    <name evidence="9" type="ORF">MYCTH_2297891</name>
</gene>
<evidence type="ECO:0000256" key="7">
    <source>
        <dbReference type="SAM" id="Phobius"/>
    </source>
</evidence>
<keyword evidence="7" id="KW-1133">Transmembrane helix</keyword>
<feature type="compositionally biased region" description="Low complexity" evidence="6">
    <location>
        <begin position="121"/>
        <end position="140"/>
    </location>
</feature>
<dbReference type="Gene3D" id="3.10.20.90">
    <property type="entry name" value="Phosphatidylinositol 3-kinase Catalytic Subunit, Chain A, domain 1"/>
    <property type="match status" value="1"/>
</dbReference>
<feature type="region of interest" description="Disordered" evidence="6">
    <location>
        <begin position="247"/>
        <end position="286"/>
    </location>
</feature>